<reference evidence="1" key="2">
    <citation type="submission" date="2020-09" db="EMBL/GenBank/DDBJ databases">
        <authorList>
            <person name="Sun Q."/>
            <person name="Kim S."/>
        </authorList>
    </citation>
    <scope>NUCLEOTIDE SEQUENCE</scope>
    <source>
        <strain evidence="1">KCTC 32020</strain>
    </source>
</reference>
<accession>A0A918YUH2</accession>
<organism evidence="1 2">
    <name type="scientific">Vulcaniibacterium thermophilum</name>
    <dbReference type="NCBI Taxonomy" id="1169913"/>
    <lineage>
        <taxon>Bacteria</taxon>
        <taxon>Pseudomonadati</taxon>
        <taxon>Pseudomonadota</taxon>
        <taxon>Gammaproteobacteria</taxon>
        <taxon>Lysobacterales</taxon>
        <taxon>Lysobacteraceae</taxon>
        <taxon>Vulcaniibacterium</taxon>
    </lineage>
</organism>
<name>A0A918YUH2_9GAMM</name>
<dbReference type="EMBL" id="BNCF01000001">
    <property type="protein sequence ID" value="GHE25539.1"/>
    <property type="molecule type" value="Genomic_DNA"/>
</dbReference>
<keyword evidence="2" id="KW-1185">Reference proteome</keyword>
<dbReference type="AlphaFoldDB" id="A0A918YUH2"/>
<sequence length="95" mass="10527">MIEAALAPLRDELRQAELRMPTRALALVVGTEAMVVCKDVLQLEPAEARRVRRWAIRAGRGRAPAAALRRHAGAPERPLSVRHTLYRKLGACPRA</sequence>
<comment type="caution">
    <text evidence="1">The sequence shown here is derived from an EMBL/GenBank/DDBJ whole genome shotgun (WGS) entry which is preliminary data.</text>
</comment>
<dbReference type="RefSeq" id="WP_222431781.1">
    <property type="nucleotide sequence ID" value="NZ_BNCF01000001.1"/>
</dbReference>
<evidence type="ECO:0000313" key="1">
    <source>
        <dbReference type="EMBL" id="GHE25539.1"/>
    </source>
</evidence>
<proteinExistence type="predicted"/>
<gene>
    <name evidence="1" type="ORF">GCM10007167_02630</name>
</gene>
<protein>
    <submittedName>
        <fullName evidence="1">Uncharacterized protein</fullName>
    </submittedName>
</protein>
<evidence type="ECO:0000313" key="2">
    <source>
        <dbReference type="Proteomes" id="UP000636453"/>
    </source>
</evidence>
<dbReference type="Proteomes" id="UP000636453">
    <property type="component" value="Unassembled WGS sequence"/>
</dbReference>
<reference evidence="1" key="1">
    <citation type="journal article" date="2014" name="Int. J. Syst. Evol. Microbiol.">
        <title>Complete genome sequence of Corynebacterium casei LMG S-19264T (=DSM 44701T), isolated from a smear-ripened cheese.</title>
        <authorList>
            <consortium name="US DOE Joint Genome Institute (JGI-PGF)"/>
            <person name="Walter F."/>
            <person name="Albersmeier A."/>
            <person name="Kalinowski J."/>
            <person name="Ruckert C."/>
        </authorList>
    </citation>
    <scope>NUCLEOTIDE SEQUENCE</scope>
    <source>
        <strain evidence="1">KCTC 32020</strain>
    </source>
</reference>